<dbReference type="InterPro" id="IPR003609">
    <property type="entry name" value="Pan_app"/>
</dbReference>
<evidence type="ECO:0000256" key="1">
    <source>
        <dbReference type="ARBA" id="ARBA00004479"/>
    </source>
</evidence>
<dbReference type="Pfam" id="PF08276">
    <property type="entry name" value="PAN_2"/>
    <property type="match status" value="1"/>
</dbReference>
<keyword evidence="6 15" id="KW-0547">Nucleotide-binding</keyword>
<evidence type="ECO:0000256" key="7">
    <source>
        <dbReference type="ARBA" id="ARBA00022777"/>
    </source>
</evidence>
<keyword evidence="12" id="KW-0325">Glycoprotein</keyword>
<organism evidence="22 23">
    <name type="scientific">Kingdonia uniflora</name>
    <dbReference type="NCBI Taxonomy" id="39325"/>
    <lineage>
        <taxon>Eukaryota</taxon>
        <taxon>Viridiplantae</taxon>
        <taxon>Streptophyta</taxon>
        <taxon>Embryophyta</taxon>
        <taxon>Tracheophyta</taxon>
        <taxon>Spermatophyta</taxon>
        <taxon>Magnoliopsida</taxon>
        <taxon>Ranunculales</taxon>
        <taxon>Circaeasteraceae</taxon>
        <taxon>Kingdonia</taxon>
    </lineage>
</organism>
<dbReference type="OrthoDB" id="1910371at2759"/>
<dbReference type="SMART" id="SM00108">
    <property type="entry name" value="B_lectin"/>
    <property type="match status" value="1"/>
</dbReference>
<dbReference type="InterPro" id="IPR036426">
    <property type="entry name" value="Bulb-type_lectin_dom_sf"/>
</dbReference>
<evidence type="ECO:0000256" key="10">
    <source>
        <dbReference type="ARBA" id="ARBA00023136"/>
    </source>
</evidence>
<evidence type="ECO:0000256" key="14">
    <source>
        <dbReference type="ARBA" id="ARBA00048679"/>
    </source>
</evidence>
<comment type="catalytic activity">
    <reaction evidence="13 15">
        <text>L-threonyl-[protein] + ATP = O-phospho-L-threonyl-[protein] + ADP + H(+)</text>
        <dbReference type="Rhea" id="RHEA:46608"/>
        <dbReference type="Rhea" id="RHEA-COMP:11060"/>
        <dbReference type="Rhea" id="RHEA-COMP:11605"/>
        <dbReference type="ChEBI" id="CHEBI:15378"/>
        <dbReference type="ChEBI" id="CHEBI:30013"/>
        <dbReference type="ChEBI" id="CHEBI:30616"/>
        <dbReference type="ChEBI" id="CHEBI:61977"/>
        <dbReference type="ChEBI" id="CHEBI:456216"/>
        <dbReference type="EC" id="2.7.11.1"/>
    </reaction>
</comment>
<evidence type="ECO:0000256" key="9">
    <source>
        <dbReference type="ARBA" id="ARBA00022989"/>
    </source>
</evidence>
<dbReference type="FunFam" id="2.90.10.10:FF:000004">
    <property type="entry name" value="G-type lectin S-receptor-like serine/threonine-protein kinase"/>
    <property type="match status" value="1"/>
</dbReference>
<evidence type="ECO:0000256" key="2">
    <source>
        <dbReference type="ARBA" id="ARBA00022527"/>
    </source>
</evidence>
<dbReference type="CDD" id="cd00054">
    <property type="entry name" value="EGF_CA"/>
    <property type="match status" value="1"/>
</dbReference>
<evidence type="ECO:0000256" key="12">
    <source>
        <dbReference type="ARBA" id="ARBA00023180"/>
    </source>
</evidence>
<evidence type="ECO:0000256" key="13">
    <source>
        <dbReference type="ARBA" id="ARBA00047899"/>
    </source>
</evidence>
<dbReference type="GO" id="GO:0005524">
    <property type="term" value="F:ATP binding"/>
    <property type="evidence" value="ECO:0007669"/>
    <property type="project" value="UniProtKB-KW"/>
</dbReference>
<dbReference type="EC" id="2.7.11.1" evidence="15"/>
<dbReference type="InterPro" id="IPR008271">
    <property type="entry name" value="Ser/Thr_kinase_AS"/>
</dbReference>
<keyword evidence="8 15" id="KW-0067">ATP-binding</keyword>
<dbReference type="PANTHER" id="PTHR32444:SF247">
    <property type="entry name" value="OS01G0958200 PROTEIN"/>
    <property type="match status" value="1"/>
</dbReference>
<evidence type="ECO:0000256" key="8">
    <source>
        <dbReference type="ARBA" id="ARBA00022840"/>
    </source>
</evidence>
<dbReference type="GO" id="GO:0004674">
    <property type="term" value="F:protein serine/threonine kinase activity"/>
    <property type="evidence" value="ECO:0007669"/>
    <property type="project" value="UniProtKB-KW"/>
</dbReference>
<dbReference type="InterPro" id="IPR000858">
    <property type="entry name" value="S_locus_glycoprot_dom"/>
</dbReference>
<feature type="domain" description="EGF-like" evidence="19">
    <location>
        <begin position="285"/>
        <end position="321"/>
    </location>
</feature>
<dbReference type="PROSITE" id="PS00108">
    <property type="entry name" value="PROTEIN_KINASE_ST"/>
    <property type="match status" value="1"/>
</dbReference>
<dbReference type="SMART" id="SM00220">
    <property type="entry name" value="S_TKc"/>
    <property type="match status" value="1"/>
</dbReference>
<dbReference type="SMART" id="SM00473">
    <property type="entry name" value="PAN_AP"/>
    <property type="match status" value="1"/>
</dbReference>
<dbReference type="Pfam" id="PF07714">
    <property type="entry name" value="PK_Tyr_Ser-Thr"/>
    <property type="match status" value="1"/>
</dbReference>
<evidence type="ECO:0000256" key="3">
    <source>
        <dbReference type="ARBA" id="ARBA00022679"/>
    </source>
</evidence>
<comment type="caution">
    <text evidence="16">Lacks conserved residue(s) required for the propagation of feature annotation.</text>
</comment>
<dbReference type="InterPro" id="IPR024171">
    <property type="entry name" value="SRK-like_kinase"/>
</dbReference>
<dbReference type="CDD" id="cd01098">
    <property type="entry name" value="PAN_AP_plant"/>
    <property type="match status" value="1"/>
</dbReference>
<keyword evidence="2 15" id="KW-0723">Serine/threonine-protein kinase</keyword>
<feature type="domain" description="Bulb-type lectin" evidence="20">
    <location>
        <begin position="24"/>
        <end position="146"/>
    </location>
</feature>
<evidence type="ECO:0000256" key="17">
    <source>
        <dbReference type="SAM" id="SignalP"/>
    </source>
</evidence>
<dbReference type="InterPro" id="IPR001480">
    <property type="entry name" value="Bulb-type_lectin_dom"/>
</dbReference>
<dbReference type="FunFam" id="1.10.510.10:FF:000060">
    <property type="entry name" value="G-type lectin S-receptor-like serine/threonine-protein kinase"/>
    <property type="match status" value="1"/>
</dbReference>
<keyword evidence="3 15" id="KW-0808">Transferase</keyword>
<dbReference type="Gene3D" id="1.10.510.10">
    <property type="entry name" value="Transferase(Phosphotransferase) domain 1"/>
    <property type="match status" value="1"/>
</dbReference>
<keyword evidence="7 15" id="KW-0418">Kinase</keyword>
<sequence length="704" mass="78931">MKGAFIFIFFCTLQYFFSKCSTATDILAQTQSILDNQTLVSSSGSCELGFFSPNSSKNRYLGIWFKIIPKPVFWVANRNNPLTDSSGTLKINENKDLVLLNGNNSVVWSSSSNSSKTDNPVIVQLLESGNLVLRYESNNDPGSYIWQSFDYPSDSLLDGMKVGCNLQTGFNRNLTSWKSSTDPSPGEFTAWVDPRGFPQFVVHKGSDRYSRSGPWNGVRFSGAPELDTNSAFYAFFIFNTKEAYIAFERGSNFAIMRFVIGPSGLLQLLKWNERKLDWSVLQEVQKDRCDYYNVCGANGICNINKSPICDCLKGFTPKSQQDWDGINWSGGCIRKTPLDCPNDGSVKVVNVKLPDTSGSFSNTGMSLKECKAECLKDCSCVAYANSDIREGGRGCLKWFADLVDIRLSSSNGQDLYLRMAASELDCTFELICEMDVSDLGNLELWEEHTDEIQENELELPTFDILRIEAATNNFSLDKAQSTLINWEKRFKIIIGIAQGLLYLHRDSRLRIIHRDLKASNVLLDSAMNPKISDFGMAKTFGGDQMEGNTDRVVGTYGYMSPEYAIDGLFSVKSDVYSFGVLIIEIASGRRNRGFEHHDHDLNLLGHAWKLWNEGKALKLIDTSMEDPLPEAVLRCIHVGLLCVQQRPEDRPNMAYVVLMLTSDTVSLPEPKQPGFYYERSLVNVDSSEKRLSSNEETISSIQGR</sequence>
<evidence type="ECO:0000256" key="15">
    <source>
        <dbReference type="PIRNR" id="PIRNR000641"/>
    </source>
</evidence>
<dbReference type="InterPro" id="IPR000719">
    <property type="entry name" value="Prot_kinase_dom"/>
</dbReference>
<dbReference type="CDD" id="cd00028">
    <property type="entry name" value="B_lectin"/>
    <property type="match status" value="1"/>
</dbReference>
<feature type="domain" description="Protein kinase" evidence="18">
    <location>
        <begin position="382"/>
        <end position="675"/>
    </location>
</feature>
<protein>
    <recommendedName>
        <fullName evidence="15">Receptor-like serine/threonine-protein kinase</fullName>
        <ecNumber evidence="15">2.7.11.1</ecNumber>
    </recommendedName>
</protein>
<dbReference type="InterPro" id="IPR011009">
    <property type="entry name" value="Kinase-like_dom_sf"/>
</dbReference>
<dbReference type="PROSITE" id="PS50011">
    <property type="entry name" value="PROTEIN_KINASE_DOM"/>
    <property type="match status" value="1"/>
</dbReference>
<comment type="catalytic activity">
    <reaction evidence="14 15">
        <text>L-seryl-[protein] + ATP = O-phospho-L-seryl-[protein] + ADP + H(+)</text>
        <dbReference type="Rhea" id="RHEA:17989"/>
        <dbReference type="Rhea" id="RHEA-COMP:9863"/>
        <dbReference type="Rhea" id="RHEA-COMP:11604"/>
        <dbReference type="ChEBI" id="CHEBI:15378"/>
        <dbReference type="ChEBI" id="CHEBI:29999"/>
        <dbReference type="ChEBI" id="CHEBI:30616"/>
        <dbReference type="ChEBI" id="CHEBI:83421"/>
        <dbReference type="ChEBI" id="CHEBI:456216"/>
        <dbReference type="EC" id="2.7.11.1"/>
    </reaction>
</comment>
<dbReference type="InterPro" id="IPR001245">
    <property type="entry name" value="Ser-Thr/Tyr_kinase_cat_dom"/>
</dbReference>
<evidence type="ECO:0000256" key="4">
    <source>
        <dbReference type="ARBA" id="ARBA00022692"/>
    </source>
</evidence>
<dbReference type="SUPFAM" id="SSF51110">
    <property type="entry name" value="alpha-D-mannose-specific plant lectins"/>
    <property type="match status" value="1"/>
</dbReference>
<evidence type="ECO:0000256" key="16">
    <source>
        <dbReference type="PROSITE-ProRule" id="PRU00076"/>
    </source>
</evidence>
<dbReference type="InterPro" id="IPR021820">
    <property type="entry name" value="S-locus_recpt_kinase_C"/>
</dbReference>
<name>A0A7J7N8I8_9MAGN</name>
<feature type="signal peptide" evidence="17">
    <location>
        <begin position="1"/>
        <end position="23"/>
    </location>
</feature>
<reference evidence="22 23" key="1">
    <citation type="journal article" date="2020" name="IScience">
        <title>Genome Sequencing of the Endangered Kingdonia uniflora (Circaeasteraceae, Ranunculales) Reveals Potential Mechanisms of Evolutionary Specialization.</title>
        <authorList>
            <person name="Sun Y."/>
            <person name="Deng T."/>
            <person name="Zhang A."/>
            <person name="Moore M.J."/>
            <person name="Landis J.B."/>
            <person name="Lin N."/>
            <person name="Zhang H."/>
            <person name="Zhang X."/>
            <person name="Huang J."/>
            <person name="Zhang X."/>
            <person name="Sun H."/>
            <person name="Wang H."/>
        </authorList>
    </citation>
    <scope>NUCLEOTIDE SEQUENCE [LARGE SCALE GENOMIC DNA]</scope>
    <source>
        <strain evidence="22">TB1705</strain>
        <tissue evidence="22">Leaf</tissue>
    </source>
</reference>
<dbReference type="GO" id="GO:0048544">
    <property type="term" value="P:recognition of pollen"/>
    <property type="evidence" value="ECO:0007669"/>
    <property type="project" value="InterPro"/>
</dbReference>
<feature type="chain" id="PRO_5029509088" description="Receptor-like serine/threonine-protein kinase" evidence="17">
    <location>
        <begin position="24"/>
        <end position="704"/>
    </location>
</feature>
<keyword evidence="9" id="KW-1133">Transmembrane helix</keyword>
<dbReference type="PROSITE" id="PS50948">
    <property type="entry name" value="PAN"/>
    <property type="match status" value="1"/>
</dbReference>
<dbReference type="AlphaFoldDB" id="A0A7J7N8I8"/>
<evidence type="ECO:0000259" key="19">
    <source>
        <dbReference type="PROSITE" id="PS50026"/>
    </source>
</evidence>
<comment type="similarity">
    <text evidence="15">Belongs to the protein kinase superfamily. Ser/Thr protein kinase family.</text>
</comment>
<dbReference type="EMBL" id="JACGCM010000999">
    <property type="protein sequence ID" value="KAF6163344.1"/>
    <property type="molecule type" value="Genomic_DNA"/>
</dbReference>
<evidence type="ECO:0000259" key="20">
    <source>
        <dbReference type="PROSITE" id="PS50927"/>
    </source>
</evidence>
<dbReference type="Proteomes" id="UP000541444">
    <property type="component" value="Unassembled WGS sequence"/>
</dbReference>
<evidence type="ECO:0000313" key="23">
    <source>
        <dbReference type="Proteomes" id="UP000541444"/>
    </source>
</evidence>
<dbReference type="Gene3D" id="2.90.10.10">
    <property type="entry name" value="Bulb-type lectin domain"/>
    <property type="match status" value="1"/>
</dbReference>
<dbReference type="PROSITE" id="PS50026">
    <property type="entry name" value="EGF_3"/>
    <property type="match status" value="1"/>
</dbReference>
<dbReference type="PANTHER" id="PTHR32444">
    <property type="entry name" value="BULB-TYPE LECTIN DOMAIN-CONTAINING PROTEIN"/>
    <property type="match status" value="1"/>
</dbReference>
<dbReference type="Pfam" id="PF00954">
    <property type="entry name" value="S_locus_glycop"/>
    <property type="match status" value="1"/>
</dbReference>
<keyword evidence="5 17" id="KW-0732">Signal</keyword>
<dbReference type="Pfam" id="PF01453">
    <property type="entry name" value="B_lectin"/>
    <property type="match status" value="1"/>
</dbReference>
<evidence type="ECO:0000259" key="21">
    <source>
        <dbReference type="PROSITE" id="PS50948"/>
    </source>
</evidence>
<evidence type="ECO:0000313" key="22">
    <source>
        <dbReference type="EMBL" id="KAF6163344.1"/>
    </source>
</evidence>
<keyword evidence="4" id="KW-0812">Transmembrane</keyword>
<dbReference type="PROSITE" id="PS50927">
    <property type="entry name" value="BULB_LECTIN"/>
    <property type="match status" value="1"/>
</dbReference>
<dbReference type="GO" id="GO:0016020">
    <property type="term" value="C:membrane"/>
    <property type="evidence" value="ECO:0007669"/>
    <property type="project" value="UniProtKB-SubCell"/>
</dbReference>
<comment type="subcellular location">
    <subcellularLocation>
        <location evidence="1">Membrane</location>
        <topology evidence="1">Single-pass type I membrane protein</topology>
    </subcellularLocation>
</comment>
<gene>
    <name evidence="22" type="ORF">GIB67_025208</name>
</gene>
<feature type="domain" description="Apple" evidence="21">
    <location>
        <begin position="340"/>
        <end position="420"/>
    </location>
</feature>
<dbReference type="SUPFAM" id="SSF56112">
    <property type="entry name" value="Protein kinase-like (PK-like)"/>
    <property type="match status" value="1"/>
</dbReference>
<keyword evidence="23" id="KW-1185">Reference proteome</keyword>
<evidence type="ECO:0000259" key="18">
    <source>
        <dbReference type="PROSITE" id="PS50011"/>
    </source>
</evidence>
<evidence type="ECO:0000256" key="11">
    <source>
        <dbReference type="ARBA" id="ARBA00023157"/>
    </source>
</evidence>
<keyword evidence="10" id="KW-0472">Membrane</keyword>
<dbReference type="PIRSF" id="PIRSF000641">
    <property type="entry name" value="SRK"/>
    <property type="match status" value="1"/>
</dbReference>
<accession>A0A7J7N8I8</accession>
<comment type="caution">
    <text evidence="22">The sequence shown here is derived from an EMBL/GenBank/DDBJ whole genome shotgun (WGS) entry which is preliminary data.</text>
</comment>
<keyword evidence="11" id="KW-1015">Disulfide bond</keyword>
<dbReference type="InterPro" id="IPR000742">
    <property type="entry name" value="EGF"/>
</dbReference>
<keyword evidence="16" id="KW-0245">EGF-like domain</keyword>
<dbReference type="Pfam" id="PF11883">
    <property type="entry name" value="DUF3403"/>
    <property type="match status" value="1"/>
</dbReference>
<evidence type="ECO:0000256" key="5">
    <source>
        <dbReference type="ARBA" id="ARBA00022729"/>
    </source>
</evidence>
<proteinExistence type="inferred from homology"/>
<evidence type="ECO:0000256" key="6">
    <source>
        <dbReference type="ARBA" id="ARBA00022741"/>
    </source>
</evidence>